<proteinExistence type="predicted"/>
<keyword evidence="3" id="KW-1185">Reference proteome</keyword>
<accession>A0A090Q377</accession>
<dbReference type="STRING" id="319236.BST91_09135"/>
<dbReference type="RefSeq" id="WP_042277361.1">
    <property type="nucleotide sequence ID" value="NZ_BBML01000002.1"/>
</dbReference>
<reference evidence="2" key="1">
    <citation type="journal article" date="2014" name="Genome Announc.">
        <title>Draft Genome Sequences of Marine Flavobacterium Nonlabens Strains NR17, NR24, NR27, NR32, NR33, and Ara13.</title>
        <authorList>
            <person name="Nakanishi M."/>
            <person name="Meirelles P."/>
            <person name="Suzuki R."/>
            <person name="Takatani N."/>
            <person name="Mino S."/>
            <person name="Suda W."/>
            <person name="Oshima K."/>
            <person name="Hattori M."/>
            <person name="Ohkuma M."/>
            <person name="Hosokawa M."/>
            <person name="Miyashita K."/>
            <person name="Thompson F.L."/>
            <person name="Niwa A."/>
            <person name="Sawabe T."/>
            <person name="Sawabe T."/>
        </authorList>
    </citation>
    <scope>NUCLEOTIDE SEQUENCE [LARGE SCALE GENOMIC DNA]</scope>
    <source>
        <strain evidence="2">JCM 19294</strain>
    </source>
</reference>
<protein>
    <recommendedName>
        <fullName evidence="1">DUF4369 domain-containing protein</fullName>
    </recommendedName>
</protein>
<evidence type="ECO:0000259" key="1">
    <source>
        <dbReference type="Pfam" id="PF14289"/>
    </source>
</evidence>
<dbReference type="Proteomes" id="UP000029221">
    <property type="component" value="Unassembled WGS sequence"/>
</dbReference>
<dbReference type="Pfam" id="PF14289">
    <property type="entry name" value="DUF4369"/>
    <property type="match status" value="1"/>
</dbReference>
<dbReference type="eggNOG" id="ENOG502ZH5W">
    <property type="taxonomic scope" value="Bacteria"/>
</dbReference>
<dbReference type="AlphaFoldDB" id="A0A090Q377"/>
<evidence type="ECO:0000313" key="2">
    <source>
        <dbReference type="EMBL" id="GAK96198.1"/>
    </source>
</evidence>
<evidence type="ECO:0000313" key="3">
    <source>
        <dbReference type="Proteomes" id="UP000029221"/>
    </source>
</evidence>
<gene>
    <name evidence="2" type="ORF">JCM19294_1711</name>
</gene>
<dbReference type="InterPro" id="IPR025380">
    <property type="entry name" value="DUF4369"/>
</dbReference>
<name>A0A090Q377_9FLAO</name>
<organism evidence="2 3">
    <name type="scientific">Nonlabens tegetincola</name>
    <dbReference type="NCBI Taxonomy" id="323273"/>
    <lineage>
        <taxon>Bacteria</taxon>
        <taxon>Pseudomonadati</taxon>
        <taxon>Bacteroidota</taxon>
        <taxon>Flavobacteriia</taxon>
        <taxon>Flavobacteriales</taxon>
        <taxon>Flavobacteriaceae</taxon>
        <taxon>Nonlabens</taxon>
    </lineage>
</organism>
<sequence length="235" mass="26841">MKNLIILILLFAGITACSDSKGTLTVNGNIKGLKQGTVYLQKLVDTTIVNVDSIKIDGEPVFKLTTTLENPEILYLYLDIKDGVKYDDRIQFFAEDTIINIETDLEKFEDNAQITGSKNQDILNIYETNKKPLNQVYTKLVQRSMQLNAVEDVSQEKIDSLTTAYDKYLRKKVLYAINYAQLHKDYEVSPYILVKDAFDAKAELLDSAYQMMPKKIQTSRYGKQLSELIKTNKEL</sequence>
<dbReference type="PROSITE" id="PS51257">
    <property type="entry name" value="PROKAR_LIPOPROTEIN"/>
    <property type="match status" value="1"/>
</dbReference>
<feature type="domain" description="DUF4369" evidence="1">
    <location>
        <begin position="25"/>
        <end position="122"/>
    </location>
</feature>
<comment type="caution">
    <text evidence="2">The sequence shown here is derived from an EMBL/GenBank/DDBJ whole genome shotgun (WGS) entry which is preliminary data.</text>
</comment>
<dbReference type="EMBL" id="BBML01000002">
    <property type="protein sequence ID" value="GAK96198.1"/>
    <property type="molecule type" value="Genomic_DNA"/>
</dbReference>